<accession>A0A1L5PBQ0</accession>
<evidence type="ECO:0000313" key="1">
    <source>
        <dbReference type="EMBL" id="APO77631.1"/>
    </source>
</evidence>
<sequence length="63" mass="6594">MSYRTNGARQRSSRAAACSRSKELCHQPLLSAGASSALDQDVESDAILADSSAGANVLRARSK</sequence>
<protein>
    <submittedName>
        <fullName evidence="1">Uncharacterized protein</fullName>
    </submittedName>
</protein>
<organism evidence="1 2">
    <name type="scientific">Rhizobium etli 8C-3</name>
    <dbReference type="NCBI Taxonomy" id="538025"/>
    <lineage>
        <taxon>Bacteria</taxon>
        <taxon>Pseudomonadati</taxon>
        <taxon>Pseudomonadota</taxon>
        <taxon>Alphaproteobacteria</taxon>
        <taxon>Hyphomicrobiales</taxon>
        <taxon>Rhizobiaceae</taxon>
        <taxon>Rhizobium/Agrobacterium group</taxon>
        <taxon>Rhizobium</taxon>
    </lineage>
</organism>
<keyword evidence="1" id="KW-0614">Plasmid</keyword>
<gene>
    <name evidence="1" type="ORF">AM571_PB00350</name>
</gene>
<dbReference type="Proteomes" id="UP000185109">
    <property type="component" value="Plasmid pRsp8C3b"/>
</dbReference>
<geneLocation type="plasmid" evidence="2">
    <name>prsp8c3b</name>
</geneLocation>
<dbReference type="AlphaFoldDB" id="A0A1L5PBQ0"/>
<dbReference type="EMBL" id="CP017243">
    <property type="protein sequence ID" value="APO77631.1"/>
    <property type="molecule type" value="Genomic_DNA"/>
</dbReference>
<evidence type="ECO:0000313" key="2">
    <source>
        <dbReference type="Proteomes" id="UP000185109"/>
    </source>
</evidence>
<name>A0A1L5PBQ0_RHIET</name>
<reference evidence="1 2" key="1">
    <citation type="submission" date="2016-09" db="EMBL/GenBank/DDBJ databases">
        <title>The complete genome sequences of Rhizobium gallicum, symbiovars gallicum and phaseoli, symbionts associated to common bean (Phaseolus vulgaris).</title>
        <authorList>
            <person name="Bustos P."/>
            <person name="Santamaria R.I."/>
            <person name="Perez-Carrascal O.M."/>
            <person name="Juarez S."/>
            <person name="Lozano L."/>
            <person name="Martinez-Flores I."/>
            <person name="Martinez-Romero E."/>
            <person name="Cevallos M."/>
            <person name="Romero D."/>
            <person name="Davila G."/>
            <person name="Gonzalez V."/>
        </authorList>
    </citation>
    <scope>NUCLEOTIDE SEQUENCE [LARGE SCALE GENOMIC DNA]</scope>
    <source>
        <strain evidence="1 2">8C-3</strain>
        <plasmid evidence="2">Plasmid prsp8c3b</plasmid>
    </source>
</reference>
<proteinExistence type="predicted"/>